<evidence type="ECO:0000313" key="2">
    <source>
        <dbReference type="Proteomes" id="UP000828390"/>
    </source>
</evidence>
<reference evidence="1" key="2">
    <citation type="submission" date="2020-11" db="EMBL/GenBank/DDBJ databases">
        <authorList>
            <person name="McCartney M.A."/>
            <person name="Auch B."/>
            <person name="Kono T."/>
            <person name="Mallez S."/>
            <person name="Becker A."/>
            <person name="Gohl D.M."/>
            <person name="Silverstein K.A.T."/>
            <person name="Koren S."/>
            <person name="Bechman K.B."/>
            <person name="Herman A."/>
            <person name="Abrahante J.E."/>
            <person name="Garbe J."/>
        </authorList>
    </citation>
    <scope>NUCLEOTIDE SEQUENCE</scope>
    <source>
        <strain evidence="1">Duluth1</strain>
        <tissue evidence="1">Whole animal</tissue>
    </source>
</reference>
<comment type="caution">
    <text evidence="1">The sequence shown here is derived from an EMBL/GenBank/DDBJ whole genome shotgun (WGS) entry which is preliminary data.</text>
</comment>
<keyword evidence="2" id="KW-1185">Reference proteome</keyword>
<proteinExistence type="predicted"/>
<reference evidence="1" key="1">
    <citation type="journal article" date="2019" name="bioRxiv">
        <title>The Genome of the Zebra Mussel, Dreissena polymorpha: A Resource for Invasive Species Research.</title>
        <authorList>
            <person name="McCartney M.A."/>
            <person name="Auch B."/>
            <person name="Kono T."/>
            <person name="Mallez S."/>
            <person name="Zhang Y."/>
            <person name="Obille A."/>
            <person name="Becker A."/>
            <person name="Abrahante J.E."/>
            <person name="Garbe J."/>
            <person name="Badalamenti J.P."/>
            <person name="Herman A."/>
            <person name="Mangelson H."/>
            <person name="Liachko I."/>
            <person name="Sullivan S."/>
            <person name="Sone E.D."/>
            <person name="Koren S."/>
            <person name="Silverstein K.A.T."/>
            <person name="Beckman K.B."/>
            <person name="Gohl D.M."/>
        </authorList>
    </citation>
    <scope>NUCLEOTIDE SEQUENCE</scope>
    <source>
        <strain evidence="1">Duluth1</strain>
        <tissue evidence="1">Whole animal</tissue>
    </source>
</reference>
<evidence type="ECO:0000313" key="1">
    <source>
        <dbReference type="EMBL" id="KAH3849584.1"/>
    </source>
</evidence>
<dbReference type="AlphaFoldDB" id="A0A9D4QZQ6"/>
<dbReference type="Proteomes" id="UP000828390">
    <property type="component" value="Unassembled WGS sequence"/>
</dbReference>
<name>A0A9D4QZQ6_DREPO</name>
<organism evidence="1 2">
    <name type="scientific">Dreissena polymorpha</name>
    <name type="common">Zebra mussel</name>
    <name type="synonym">Mytilus polymorpha</name>
    <dbReference type="NCBI Taxonomy" id="45954"/>
    <lineage>
        <taxon>Eukaryota</taxon>
        <taxon>Metazoa</taxon>
        <taxon>Spiralia</taxon>
        <taxon>Lophotrochozoa</taxon>
        <taxon>Mollusca</taxon>
        <taxon>Bivalvia</taxon>
        <taxon>Autobranchia</taxon>
        <taxon>Heteroconchia</taxon>
        <taxon>Euheterodonta</taxon>
        <taxon>Imparidentia</taxon>
        <taxon>Neoheterodontei</taxon>
        <taxon>Myida</taxon>
        <taxon>Dreissenoidea</taxon>
        <taxon>Dreissenidae</taxon>
        <taxon>Dreissena</taxon>
    </lineage>
</organism>
<accession>A0A9D4QZQ6</accession>
<protein>
    <submittedName>
        <fullName evidence="1">Uncharacterized protein</fullName>
    </submittedName>
</protein>
<dbReference type="EMBL" id="JAIWYP010000003">
    <property type="protein sequence ID" value="KAH3849584.1"/>
    <property type="molecule type" value="Genomic_DNA"/>
</dbReference>
<sequence>MLLGVGEKSQIIAKVEVFQLFPECPLNSILLLLRRCLPLPGQWPEGTGKVRVSSLASQRL</sequence>
<gene>
    <name evidence="1" type="ORF">DPMN_091987</name>
</gene>